<dbReference type="EC" id="3.2.1.-" evidence="9"/>
<keyword evidence="5 7" id="KW-0326">Glycosidase</keyword>
<dbReference type="Gene3D" id="3.20.20.80">
    <property type="entry name" value="Glycosidases"/>
    <property type="match status" value="1"/>
</dbReference>
<comment type="caution">
    <text evidence="9">The sequence shown here is derived from an EMBL/GenBank/DDBJ whole genome shotgun (WGS) entry which is preliminary data.</text>
</comment>
<organism evidence="9 10">
    <name type="scientific">Pedobacter vanadiisoli</name>
    <dbReference type="NCBI Taxonomy" id="1761975"/>
    <lineage>
        <taxon>Bacteria</taxon>
        <taxon>Pseudomonadati</taxon>
        <taxon>Bacteroidota</taxon>
        <taxon>Sphingobacteriia</taxon>
        <taxon>Sphingobacteriales</taxon>
        <taxon>Sphingobacteriaceae</taxon>
        <taxon>Pedobacter</taxon>
    </lineage>
</organism>
<accession>A0ABW5MEU6</accession>
<keyword evidence="6" id="KW-0624">Polysaccharide degradation</keyword>
<evidence type="ECO:0000313" key="10">
    <source>
        <dbReference type="Proteomes" id="UP001597461"/>
    </source>
</evidence>
<evidence type="ECO:0000256" key="4">
    <source>
        <dbReference type="ARBA" id="ARBA00023277"/>
    </source>
</evidence>
<evidence type="ECO:0000256" key="2">
    <source>
        <dbReference type="ARBA" id="ARBA00022801"/>
    </source>
</evidence>
<evidence type="ECO:0000256" key="3">
    <source>
        <dbReference type="ARBA" id="ARBA00023001"/>
    </source>
</evidence>
<dbReference type="InterPro" id="IPR050386">
    <property type="entry name" value="Glycosyl_hydrolase_5"/>
</dbReference>
<evidence type="ECO:0000256" key="5">
    <source>
        <dbReference type="ARBA" id="ARBA00023295"/>
    </source>
</evidence>
<dbReference type="InterPro" id="IPR018087">
    <property type="entry name" value="Glyco_hydro_5_CS"/>
</dbReference>
<keyword evidence="4" id="KW-0119">Carbohydrate metabolism</keyword>
<sequence length="370" mass="43233">MNFKHNKKNELKQKIYILLLLAVFWQFGHAQKHRLSHLQTGQLGHGINVSWLEQYWNPQVLYRDKLTDSDFRLISRLGFKTIRLPVAFQQFYIQGSDVQKTKLLSDIDAVIRKSIRYHIKLVLVNHYGNLRADHLQYDTEQLLALWTFLEKRYRKISSNSLYFELLNEPVISDQQWLPVAQKLIVRIREMSPERTIIVGASNYNSIYELSRIAPLPLKNIIYTFHFYEPFLFTHQGADWVGKQASTTGIPFPYLDQQMPPLASSARGTAGEANYKNYHNEGKAGAIHDKLLIIKKWSDSHHVPILCSEYGVYRKFASEQSICNYLTVVKNELDRLSIPWMIWEYDENFSIFQGKPGMGTLSPCMLELFRK</sequence>
<dbReference type="GO" id="GO:0016798">
    <property type="term" value="F:hydrolase activity, acting on glycosyl bonds"/>
    <property type="evidence" value="ECO:0007669"/>
    <property type="project" value="UniProtKB-KW"/>
</dbReference>
<gene>
    <name evidence="9" type="ORF">ACFSR6_00130</name>
</gene>
<evidence type="ECO:0000259" key="8">
    <source>
        <dbReference type="Pfam" id="PF00150"/>
    </source>
</evidence>
<dbReference type="SUPFAM" id="SSF51445">
    <property type="entry name" value="(Trans)glycosidases"/>
    <property type="match status" value="1"/>
</dbReference>
<evidence type="ECO:0000256" key="1">
    <source>
        <dbReference type="ARBA" id="ARBA00005641"/>
    </source>
</evidence>
<dbReference type="InterPro" id="IPR001547">
    <property type="entry name" value="Glyco_hydro_5"/>
</dbReference>
<proteinExistence type="inferred from homology"/>
<evidence type="ECO:0000256" key="7">
    <source>
        <dbReference type="RuleBase" id="RU361153"/>
    </source>
</evidence>
<dbReference type="Pfam" id="PF00150">
    <property type="entry name" value="Cellulase"/>
    <property type="match status" value="1"/>
</dbReference>
<dbReference type="EMBL" id="JBHULL010000001">
    <property type="protein sequence ID" value="MFD2580876.1"/>
    <property type="molecule type" value="Genomic_DNA"/>
</dbReference>
<keyword evidence="3" id="KW-0136">Cellulose degradation</keyword>
<reference evidence="10" key="1">
    <citation type="journal article" date="2019" name="Int. J. Syst. Evol. Microbiol.">
        <title>The Global Catalogue of Microorganisms (GCM) 10K type strain sequencing project: providing services to taxonomists for standard genome sequencing and annotation.</title>
        <authorList>
            <consortium name="The Broad Institute Genomics Platform"/>
            <consortium name="The Broad Institute Genome Sequencing Center for Infectious Disease"/>
            <person name="Wu L."/>
            <person name="Ma J."/>
        </authorList>
    </citation>
    <scope>NUCLEOTIDE SEQUENCE [LARGE SCALE GENOMIC DNA]</scope>
    <source>
        <strain evidence="10">KCTC 42866</strain>
    </source>
</reference>
<dbReference type="PANTHER" id="PTHR31297:SF41">
    <property type="entry name" value="ENDOGLUCANASE, PUTATIVE (AFU_ORTHOLOGUE AFUA_5G01830)-RELATED"/>
    <property type="match status" value="1"/>
</dbReference>
<evidence type="ECO:0000256" key="6">
    <source>
        <dbReference type="ARBA" id="ARBA00023326"/>
    </source>
</evidence>
<feature type="domain" description="Glycoside hydrolase family 5" evidence="8">
    <location>
        <begin position="61"/>
        <end position="345"/>
    </location>
</feature>
<keyword evidence="2 7" id="KW-0378">Hydrolase</keyword>
<dbReference type="InterPro" id="IPR017853">
    <property type="entry name" value="GH"/>
</dbReference>
<dbReference type="RefSeq" id="WP_379073551.1">
    <property type="nucleotide sequence ID" value="NZ_JBHULL010000001.1"/>
</dbReference>
<keyword evidence="10" id="KW-1185">Reference proteome</keyword>
<name>A0ABW5MEU6_9SPHI</name>
<protein>
    <submittedName>
        <fullName evidence="9">Glycoside hydrolase family 5 protein</fullName>
        <ecNumber evidence="9">3.2.1.-</ecNumber>
    </submittedName>
</protein>
<evidence type="ECO:0000313" key="9">
    <source>
        <dbReference type="EMBL" id="MFD2580876.1"/>
    </source>
</evidence>
<comment type="similarity">
    <text evidence="1 7">Belongs to the glycosyl hydrolase 5 (cellulase A) family.</text>
</comment>
<dbReference type="PANTHER" id="PTHR31297">
    <property type="entry name" value="GLUCAN ENDO-1,6-BETA-GLUCOSIDASE B"/>
    <property type="match status" value="1"/>
</dbReference>
<dbReference type="PROSITE" id="PS00659">
    <property type="entry name" value="GLYCOSYL_HYDROL_F5"/>
    <property type="match status" value="1"/>
</dbReference>
<dbReference type="Proteomes" id="UP001597461">
    <property type="component" value="Unassembled WGS sequence"/>
</dbReference>